<evidence type="ECO:0000313" key="3">
    <source>
        <dbReference type="Proteomes" id="UP000549394"/>
    </source>
</evidence>
<dbReference type="InterPro" id="IPR043408">
    <property type="entry name" value="IQCK"/>
</dbReference>
<dbReference type="CDD" id="cd22969">
    <property type="entry name" value="DD_IQCK"/>
    <property type="match status" value="1"/>
</dbReference>
<dbReference type="AlphaFoldDB" id="A0A7I8WBZ2"/>
<accession>A0A7I8WBZ2</accession>
<feature type="compositionally biased region" description="Basic and acidic residues" evidence="1">
    <location>
        <begin position="282"/>
        <end position="296"/>
    </location>
</feature>
<sequence>MQRHIIALSEFSSRRPPFYDYEKERENCVYKKFDSSKHSPVFYGKLHARVDGDFCLEDEFDASVSHPATIGVSLVDEPTPPPPPAPKSPPPKENCTARDYCQYYILPILIPGMEKMLEQAKEEKCFERKRTKFNALDFLTHYLYTHNKLYTDREGVSFEEIPFVKEHWKTNPRPPLPLSLIWNESEASLIIQSWFRGYKIRCEEKVSELRHWQKEWREDNEAAIKAKVQNFWQERGQSDDDEVESVGLSKPSTRPNTGTKSVHPTAYDRMHDPTKPRPVLSAKKDKEKKSNEVTEEVKEEPEVEEKEVEEVEKVEVVLPEVPKETSPKAKKKSVGRRTPEKVKH</sequence>
<feature type="region of interest" description="Disordered" evidence="1">
    <location>
        <begin position="72"/>
        <end position="93"/>
    </location>
</feature>
<feature type="compositionally biased region" description="Basic and acidic residues" evidence="1">
    <location>
        <begin position="266"/>
        <end position="275"/>
    </location>
</feature>
<gene>
    <name evidence="2" type="ORF">DGYR_LOCUS13028</name>
</gene>
<feature type="region of interest" description="Disordered" evidence="1">
    <location>
        <begin position="233"/>
        <end position="306"/>
    </location>
</feature>
<dbReference type="PANTHER" id="PTHR34927">
    <property type="entry name" value="IQ DOMAIN-CONTAINING PROTEIN K"/>
    <property type="match status" value="1"/>
</dbReference>
<proteinExistence type="predicted"/>
<dbReference type="Proteomes" id="UP000549394">
    <property type="component" value="Unassembled WGS sequence"/>
</dbReference>
<comment type="caution">
    <text evidence="2">The sequence shown here is derived from an EMBL/GenBank/DDBJ whole genome shotgun (WGS) entry which is preliminary data.</text>
</comment>
<evidence type="ECO:0000256" key="1">
    <source>
        <dbReference type="SAM" id="MobiDB-lite"/>
    </source>
</evidence>
<evidence type="ECO:0000313" key="2">
    <source>
        <dbReference type="EMBL" id="CAD5125682.1"/>
    </source>
</evidence>
<feature type="region of interest" description="Disordered" evidence="1">
    <location>
        <begin position="320"/>
        <end position="344"/>
    </location>
</feature>
<keyword evidence="3" id="KW-1185">Reference proteome</keyword>
<feature type="compositionally biased region" description="Pro residues" evidence="1">
    <location>
        <begin position="78"/>
        <end position="92"/>
    </location>
</feature>
<feature type="compositionally biased region" description="Polar residues" evidence="1">
    <location>
        <begin position="250"/>
        <end position="262"/>
    </location>
</feature>
<reference evidence="2 3" key="1">
    <citation type="submission" date="2020-08" db="EMBL/GenBank/DDBJ databases">
        <authorList>
            <person name="Hejnol A."/>
        </authorList>
    </citation>
    <scope>NUCLEOTIDE SEQUENCE [LARGE SCALE GENOMIC DNA]</scope>
</reference>
<name>A0A7I8WBZ2_9ANNE</name>
<dbReference type="PANTHER" id="PTHR34927:SF1">
    <property type="entry name" value="IQ DOMAIN-CONTAINING PROTEIN K"/>
    <property type="match status" value="1"/>
</dbReference>
<dbReference type="PROSITE" id="PS50096">
    <property type="entry name" value="IQ"/>
    <property type="match status" value="1"/>
</dbReference>
<organism evidence="2 3">
    <name type="scientific">Dimorphilus gyrociliatus</name>
    <dbReference type="NCBI Taxonomy" id="2664684"/>
    <lineage>
        <taxon>Eukaryota</taxon>
        <taxon>Metazoa</taxon>
        <taxon>Spiralia</taxon>
        <taxon>Lophotrochozoa</taxon>
        <taxon>Annelida</taxon>
        <taxon>Polychaeta</taxon>
        <taxon>Polychaeta incertae sedis</taxon>
        <taxon>Dinophilidae</taxon>
        <taxon>Dimorphilus</taxon>
    </lineage>
</organism>
<dbReference type="EMBL" id="CAJFCJ010000028">
    <property type="protein sequence ID" value="CAD5125682.1"/>
    <property type="molecule type" value="Genomic_DNA"/>
</dbReference>
<protein>
    <submittedName>
        <fullName evidence="2">DgyrCDS13885</fullName>
    </submittedName>
</protein>
<feature type="compositionally biased region" description="Acidic residues" evidence="1">
    <location>
        <begin position="297"/>
        <end position="306"/>
    </location>
</feature>
<dbReference type="OrthoDB" id="2155538at2759"/>